<dbReference type="Proteomes" id="UP000218231">
    <property type="component" value="Unassembled WGS sequence"/>
</dbReference>
<evidence type="ECO:0000256" key="1">
    <source>
        <dbReference type="SAM" id="MobiDB-lite"/>
    </source>
</evidence>
<evidence type="ECO:0000313" key="3">
    <source>
        <dbReference type="Proteomes" id="UP000218231"/>
    </source>
</evidence>
<comment type="caution">
    <text evidence="2">The sequence shown here is derived from an EMBL/GenBank/DDBJ whole genome shotgun (WGS) entry which is preliminary data.</text>
</comment>
<proteinExistence type="predicted"/>
<feature type="region of interest" description="Disordered" evidence="1">
    <location>
        <begin position="83"/>
        <end position="109"/>
    </location>
</feature>
<organism evidence="2 3">
    <name type="scientific">Diploscapter pachys</name>
    <dbReference type="NCBI Taxonomy" id="2018661"/>
    <lineage>
        <taxon>Eukaryota</taxon>
        <taxon>Metazoa</taxon>
        <taxon>Ecdysozoa</taxon>
        <taxon>Nematoda</taxon>
        <taxon>Chromadorea</taxon>
        <taxon>Rhabditida</taxon>
        <taxon>Rhabditina</taxon>
        <taxon>Rhabditomorpha</taxon>
        <taxon>Rhabditoidea</taxon>
        <taxon>Rhabditidae</taxon>
        <taxon>Diploscapter</taxon>
    </lineage>
</organism>
<name>A0A2A2JYW9_9BILA</name>
<keyword evidence="3" id="KW-1185">Reference proteome</keyword>
<sequence length="231" mass="25544">MRAERVRSATYLTRRAQEQGKFFLAPPLGHRQSTALAWRRCVQRRLHWRRAVLLVGPHAMRGSPLCHFQPCCFASAALKSNAHRRQKHRASRGNTGHCRTRSDPTPPPPFYEEAYRQTDITGTEFACMQNGATILLPHCRDDKGSAGISPIDRPDQGHPEARLIQILNATQSCRTKRKRVGTCTASSTLLTSASQADLATQRALLHDIVLLGPPPLRPAGTVRHAPAVSAL</sequence>
<evidence type="ECO:0000313" key="2">
    <source>
        <dbReference type="EMBL" id="PAV66976.1"/>
    </source>
</evidence>
<gene>
    <name evidence="2" type="ORF">WR25_25588</name>
</gene>
<accession>A0A2A2JYW9</accession>
<dbReference type="AlphaFoldDB" id="A0A2A2JYW9"/>
<dbReference type="EMBL" id="LIAE01010009">
    <property type="protein sequence ID" value="PAV66976.1"/>
    <property type="molecule type" value="Genomic_DNA"/>
</dbReference>
<protein>
    <submittedName>
        <fullName evidence="2">Uncharacterized protein</fullName>
    </submittedName>
</protein>
<reference evidence="2 3" key="1">
    <citation type="journal article" date="2017" name="Curr. Biol.">
        <title>Genome architecture and evolution of a unichromosomal asexual nematode.</title>
        <authorList>
            <person name="Fradin H."/>
            <person name="Zegar C."/>
            <person name="Gutwein M."/>
            <person name="Lucas J."/>
            <person name="Kovtun M."/>
            <person name="Corcoran D."/>
            <person name="Baugh L.R."/>
            <person name="Kiontke K."/>
            <person name="Gunsalus K."/>
            <person name="Fitch D.H."/>
            <person name="Piano F."/>
        </authorList>
    </citation>
    <scope>NUCLEOTIDE SEQUENCE [LARGE SCALE GENOMIC DNA]</scope>
    <source>
        <strain evidence="2">PF1309</strain>
    </source>
</reference>